<dbReference type="Pfam" id="PF01663">
    <property type="entry name" value="Phosphodiest"/>
    <property type="match status" value="1"/>
</dbReference>
<keyword evidence="2" id="KW-1185">Reference proteome</keyword>
<dbReference type="Proteomes" id="UP000192610">
    <property type="component" value="Unassembled WGS sequence"/>
</dbReference>
<organism evidence="1 2">
    <name type="scientific">Niastella yeongjuensis</name>
    <dbReference type="NCBI Taxonomy" id="354355"/>
    <lineage>
        <taxon>Bacteria</taxon>
        <taxon>Pseudomonadati</taxon>
        <taxon>Bacteroidota</taxon>
        <taxon>Chitinophagia</taxon>
        <taxon>Chitinophagales</taxon>
        <taxon>Chitinophagaceae</taxon>
        <taxon>Niastella</taxon>
    </lineage>
</organism>
<gene>
    <name evidence="1" type="ORF">A4H97_08100</name>
</gene>
<accession>A0A1V9EN72</accession>
<dbReference type="CDD" id="cd16018">
    <property type="entry name" value="Enpp"/>
    <property type="match status" value="1"/>
</dbReference>
<dbReference type="EMBL" id="LVXG01000023">
    <property type="protein sequence ID" value="OQP47577.1"/>
    <property type="molecule type" value="Genomic_DNA"/>
</dbReference>
<name>A0A1V9EN72_9BACT</name>
<dbReference type="STRING" id="354355.SAMN05660816_01646"/>
<dbReference type="InterPro" id="IPR002591">
    <property type="entry name" value="Phosphodiest/P_Trfase"/>
</dbReference>
<dbReference type="Gene3D" id="3.40.720.10">
    <property type="entry name" value="Alkaline Phosphatase, subunit A"/>
    <property type="match status" value="1"/>
</dbReference>
<dbReference type="InterPro" id="IPR017850">
    <property type="entry name" value="Alkaline_phosphatase_core_sf"/>
</dbReference>
<protein>
    <recommendedName>
        <fullName evidence="3">AP endonuclease</fullName>
    </recommendedName>
</protein>
<dbReference type="PANTHER" id="PTHR10151">
    <property type="entry name" value="ECTONUCLEOTIDE PYROPHOSPHATASE/PHOSPHODIESTERASE"/>
    <property type="match status" value="1"/>
</dbReference>
<proteinExistence type="predicted"/>
<reference evidence="2" key="1">
    <citation type="submission" date="2016-04" db="EMBL/GenBank/DDBJ databases">
        <authorList>
            <person name="Chen L."/>
            <person name="Zhuang W."/>
            <person name="Wang G."/>
        </authorList>
    </citation>
    <scope>NUCLEOTIDE SEQUENCE [LARGE SCALE GENOMIC DNA]</scope>
    <source>
        <strain evidence="2">17621</strain>
    </source>
</reference>
<evidence type="ECO:0000313" key="2">
    <source>
        <dbReference type="Proteomes" id="UP000192610"/>
    </source>
</evidence>
<dbReference type="PANTHER" id="PTHR10151:SF120">
    <property type="entry name" value="BIS(5'-ADENOSYL)-TRIPHOSPHATASE"/>
    <property type="match status" value="1"/>
</dbReference>
<dbReference type="AlphaFoldDB" id="A0A1V9EN72"/>
<dbReference type="SUPFAM" id="SSF53649">
    <property type="entry name" value="Alkaline phosphatase-like"/>
    <property type="match status" value="1"/>
</dbReference>
<comment type="caution">
    <text evidence="1">The sequence shown here is derived from an EMBL/GenBank/DDBJ whole genome shotgun (WGS) entry which is preliminary data.</text>
</comment>
<evidence type="ECO:0000313" key="1">
    <source>
        <dbReference type="EMBL" id="OQP47577.1"/>
    </source>
</evidence>
<dbReference type="GO" id="GO:0016787">
    <property type="term" value="F:hydrolase activity"/>
    <property type="evidence" value="ECO:0007669"/>
    <property type="project" value="UniProtKB-ARBA"/>
</dbReference>
<evidence type="ECO:0008006" key="3">
    <source>
        <dbReference type="Google" id="ProtNLM"/>
    </source>
</evidence>
<sequence length="442" mass="48802">MLSLLLFPMLIWAQERPAKYIVLITIDGLRPEFYLDPSWGMVNLRHLMSEGVAAKGVNPVFPSVTYPDHTTIITGVTPAKHGIYFNAPFRPRGEAGQSYVYYDSIKTETLFGAMKKAGRTTADIIWPVTVHAPIDYNVPDIAQPGSKDRRGITADNVYPADLWKTLQDSAVGQLDALDWNMFDDELGMDENIGRMGAYLIKKHKPGLTAIHFAAADHYQHEYGRDGYGVRAAVAGIDRGIKTVLEAIRRAGIKDSTAIIVTGDHGFENVYRNLQPNVLLKQHGILTDVRNDQWRAQFYQQGGCTFLVLKDPNDQQTLSAVQSLLKGLSDSLKQYFKVIDKSTLEKKGAFPGAVLALTGLKGTGFGSKQDGNLMDVLPVVKGNHGFFPDHKEIQTGFVAVGPGLKAGVVLPEMNLVDICPLIIHLTGIPFKSMEGKLYQEMFR</sequence>